<dbReference type="InterPro" id="IPR036365">
    <property type="entry name" value="PGBD-like_sf"/>
</dbReference>
<reference evidence="2" key="2">
    <citation type="submission" date="2024-07" db="EMBL/GenBank/DDBJ databases">
        <title>Streptomyces haneummycinica sp. nov., a new antibiotic-producing actinobacterium isolated from marine sediment.</title>
        <authorList>
            <person name="Uemura M."/>
            <person name="Hamada M."/>
            <person name="Hirano S."/>
            <person name="Kobayashi K."/>
            <person name="Ohshiro T."/>
            <person name="Kobayashi T."/>
            <person name="Terahara T."/>
        </authorList>
    </citation>
    <scope>NUCLEOTIDE SEQUENCE</scope>
    <source>
        <strain evidence="2">KM77-8</strain>
    </source>
</reference>
<evidence type="ECO:0008006" key="3">
    <source>
        <dbReference type="Google" id="ProtNLM"/>
    </source>
</evidence>
<dbReference type="EMBL" id="AP035768">
    <property type="protein sequence ID" value="BFO14212.1"/>
    <property type="molecule type" value="Genomic_DNA"/>
</dbReference>
<sequence>MTSAAQGVDVLGEGQAGPRGRPVPPALGQAVWQTILRADGYLGTNHSVAVDCSFGADTLAATRQWQKDHGLVADWVARPKTFTKAGQYLRADDTNIYGEDVINYDSPVLAAPPRRPRRERALKRLGQRRGACRLLQLLLRSAETWSVPLNAGTDHVCSPRQWPEAYGRPDLAR</sequence>
<name>A0AAT9HA06_9ACTN</name>
<dbReference type="AlphaFoldDB" id="A0AAT9HA06"/>
<reference evidence="2" key="1">
    <citation type="submission" date="2024-06" db="EMBL/GenBank/DDBJ databases">
        <authorList>
            <consortium name="consrtm"/>
            <person name="Uemura M."/>
            <person name="Terahara T."/>
        </authorList>
    </citation>
    <scope>NUCLEOTIDE SEQUENCE</scope>
    <source>
        <strain evidence="2">KM77-8</strain>
    </source>
</reference>
<dbReference type="Gene3D" id="1.10.101.10">
    <property type="entry name" value="PGBD-like superfamily/PGBD"/>
    <property type="match status" value="1"/>
</dbReference>
<evidence type="ECO:0000256" key="1">
    <source>
        <dbReference type="SAM" id="MobiDB-lite"/>
    </source>
</evidence>
<dbReference type="SUPFAM" id="SSF47090">
    <property type="entry name" value="PGBD-like"/>
    <property type="match status" value="1"/>
</dbReference>
<accession>A0AAT9HA06</accession>
<protein>
    <recommendedName>
        <fullName evidence="3">Peptidoglycan-binding protein</fullName>
    </recommendedName>
</protein>
<gene>
    <name evidence="2" type="ORF">SHKM778_06000</name>
</gene>
<dbReference type="InterPro" id="IPR036366">
    <property type="entry name" value="PGBDSf"/>
</dbReference>
<organism evidence="2">
    <name type="scientific">Streptomyces haneummycinicus</name>
    <dbReference type="NCBI Taxonomy" id="3074435"/>
    <lineage>
        <taxon>Bacteria</taxon>
        <taxon>Bacillati</taxon>
        <taxon>Actinomycetota</taxon>
        <taxon>Actinomycetes</taxon>
        <taxon>Kitasatosporales</taxon>
        <taxon>Streptomycetaceae</taxon>
        <taxon>Streptomyces</taxon>
    </lineage>
</organism>
<evidence type="ECO:0000313" key="2">
    <source>
        <dbReference type="EMBL" id="BFO14212.1"/>
    </source>
</evidence>
<proteinExistence type="predicted"/>
<feature type="region of interest" description="Disordered" evidence="1">
    <location>
        <begin position="1"/>
        <end position="24"/>
    </location>
</feature>